<gene>
    <name evidence="1" type="ORF">B0187_10100</name>
</gene>
<dbReference type="Gene3D" id="1.10.3230.30">
    <property type="entry name" value="Phage gp6-like head-tail connector protein"/>
    <property type="match status" value="1"/>
</dbReference>
<name>A0A1T0AM79_9PAST</name>
<evidence type="ECO:0008006" key="3">
    <source>
        <dbReference type="Google" id="ProtNLM"/>
    </source>
</evidence>
<accession>A0A1T0AM79</accession>
<dbReference type="Pfam" id="PF05135">
    <property type="entry name" value="Phage_connect_1"/>
    <property type="match status" value="1"/>
</dbReference>
<dbReference type="RefSeq" id="WP_078237716.1">
    <property type="nucleotide sequence ID" value="NZ_MUYA01000028.1"/>
</dbReference>
<reference evidence="1 2" key="1">
    <citation type="submission" date="2017-02" db="EMBL/GenBank/DDBJ databases">
        <title>Draft genome sequence of Haemophilus paracuniculus CCUG 43573 type strain.</title>
        <authorList>
            <person name="Engstrom-Jakobsson H."/>
            <person name="Salva-Serra F."/>
            <person name="Thorell K."/>
            <person name="Gonzales-Siles L."/>
            <person name="Karlsson R."/>
            <person name="Boulund F."/>
            <person name="Engstrand L."/>
            <person name="Kristiansson E."/>
            <person name="Moore E."/>
        </authorList>
    </citation>
    <scope>NUCLEOTIDE SEQUENCE [LARGE SCALE GENOMIC DNA]</scope>
    <source>
        <strain evidence="1 2">CCUG 43573</strain>
    </source>
</reference>
<dbReference type="AlphaFoldDB" id="A0A1T0AM79"/>
<evidence type="ECO:0000313" key="2">
    <source>
        <dbReference type="Proteomes" id="UP000190867"/>
    </source>
</evidence>
<protein>
    <recommendedName>
        <fullName evidence="3">Phage gp6-like head-tail connector protein</fullName>
    </recommendedName>
</protein>
<proteinExistence type="predicted"/>
<dbReference type="Proteomes" id="UP000190867">
    <property type="component" value="Unassembled WGS sequence"/>
</dbReference>
<evidence type="ECO:0000313" key="1">
    <source>
        <dbReference type="EMBL" id="OOR96995.1"/>
    </source>
</evidence>
<dbReference type="CDD" id="cd08054">
    <property type="entry name" value="gp6"/>
    <property type="match status" value="1"/>
</dbReference>
<dbReference type="STRING" id="734.B0187_10100"/>
<dbReference type="NCBIfam" id="TIGR01560">
    <property type="entry name" value="put_DNA_pack"/>
    <property type="match status" value="1"/>
</dbReference>
<organism evidence="1 2">
    <name type="scientific">Haemophilus paracuniculus</name>
    <dbReference type="NCBI Taxonomy" id="734"/>
    <lineage>
        <taxon>Bacteria</taxon>
        <taxon>Pseudomonadati</taxon>
        <taxon>Pseudomonadota</taxon>
        <taxon>Gammaproteobacteria</taxon>
        <taxon>Pasteurellales</taxon>
        <taxon>Pasteurellaceae</taxon>
        <taxon>Haemophilus</taxon>
    </lineage>
</organism>
<dbReference type="InterPro" id="IPR021146">
    <property type="entry name" value="Phage_gp6-like_head-tail"/>
</dbReference>
<keyword evidence="2" id="KW-1185">Reference proteome</keyword>
<comment type="caution">
    <text evidence="1">The sequence shown here is derived from an EMBL/GenBank/DDBJ whole genome shotgun (WGS) entry which is preliminary data.</text>
</comment>
<sequence length="101" mass="11651">MVSIELDEIKQHLRIEHNLDDDLLRVYADTALEVAQNHIGKTWGEERTESTTPFTQGIKVGCLMYIGHLYANREVVADVQLHEVPMAIKSLWNVYREPSIF</sequence>
<dbReference type="EMBL" id="MUYA01000028">
    <property type="protein sequence ID" value="OOR96995.1"/>
    <property type="molecule type" value="Genomic_DNA"/>
</dbReference>
<dbReference type="InterPro" id="IPR006450">
    <property type="entry name" value="Phage_HK97_gp6-like"/>
</dbReference>
<dbReference type="OrthoDB" id="8452319at2"/>